<evidence type="ECO:0000256" key="2">
    <source>
        <dbReference type="ARBA" id="ARBA00022490"/>
    </source>
</evidence>
<dbReference type="GO" id="GO:0003677">
    <property type="term" value="F:DNA binding"/>
    <property type="evidence" value="ECO:0007669"/>
    <property type="project" value="UniProtKB-KW"/>
</dbReference>
<dbReference type="InterPro" id="IPR000835">
    <property type="entry name" value="HTH_MarR-typ"/>
</dbReference>
<evidence type="ECO:0000256" key="7">
    <source>
        <dbReference type="ARBA" id="ARBA00047188"/>
    </source>
</evidence>
<sequence length="145" mass="16791">MSGYEQLKLDNQLCFPLYATSRLITKIYQPLLKELDLTYPQYLIMLVLWEEDSLAVTAIGKRVILETNTITPLLKRLESKGLITREKNIEDERSIIVSLTEFGKEMENKACLIPIKLLENFQDKFTISEAQDLKRGLDKLIDILK</sequence>
<protein>
    <recommendedName>
        <fullName evidence="7">HTH-type transcriptional regulator SarZ</fullName>
    </recommendedName>
    <alternativeName>
        <fullName evidence="8">Staphylococcal accessory regulator Z</fullName>
    </alternativeName>
</protein>
<comment type="subcellular location">
    <subcellularLocation>
        <location evidence="1">Cytoplasm</location>
    </subcellularLocation>
</comment>
<dbReference type="InterPro" id="IPR036390">
    <property type="entry name" value="WH_DNA-bd_sf"/>
</dbReference>
<evidence type="ECO:0000256" key="6">
    <source>
        <dbReference type="ARBA" id="ARBA00046337"/>
    </source>
</evidence>
<keyword evidence="2" id="KW-0963">Cytoplasm</keyword>
<gene>
    <name evidence="10" type="ORF">EW093_00150</name>
</gene>
<dbReference type="PANTHER" id="PTHR42756">
    <property type="entry name" value="TRANSCRIPTIONAL REGULATOR, MARR"/>
    <property type="match status" value="1"/>
</dbReference>
<dbReference type="SMART" id="SM00347">
    <property type="entry name" value="HTH_MARR"/>
    <property type="match status" value="1"/>
</dbReference>
<dbReference type="InterPro" id="IPR036388">
    <property type="entry name" value="WH-like_DNA-bd_sf"/>
</dbReference>
<dbReference type="InterPro" id="IPR055166">
    <property type="entry name" value="Transc_reg_Sar_Rot_HTH"/>
</dbReference>
<dbReference type="RefSeq" id="WP_149566437.1">
    <property type="nucleotide sequence ID" value="NZ_CP035807.1"/>
</dbReference>
<dbReference type="KEGG" id="sper:EW093_00150"/>
<dbReference type="PROSITE" id="PS50995">
    <property type="entry name" value="HTH_MARR_2"/>
    <property type="match status" value="1"/>
</dbReference>
<dbReference type="AlphaFoldDB" id="A0A5C1Q730"/>
<evidence type="ECO:0000256" key="8">
    <source>
        <dbReference type="ARBA" id="ARBA00047207"/>
    </source>
</evidence>
<keyword evidence="3" id="KW-0805">Transcription regulation</keyword>
<keyword evidence="11" id="KW-1185">Reference proteome</keyword>
<evidence type="ECO:0000256" key="1">
    <source>
        <dbReference type="ARBA" id="ARBA00004496"/>
    </source>
</evidence>
<reference evidence="10 11" key="1">
    <citation type="submission" date="2019-02" db="EMBL/GenBank/DDBJ databases">
        <authorList>
            <person name="Fomenkov A."/>
            <person name="Dubinina G."/>
            <person name="Grabovich M."/>
            <person name="Vincze T."/>
            <person name="Roberts R.J."/>
        </authorList>
    </citation>
    <scope>NUCLEOTIDE SEQUENCE [LARGE SCALE GENOMIC DNA]</scope>
    <source>
        <strain evidence="10 11">P</strain>
    </source>
</reference>
<reference evidence="10 11" key="2">
    <citation type="submission" date="2019-09" db="EMBL/GenBank/DDBJ databases">
        <title>Complete Genome Sequence and Methylome Analysis of free living Spirochaetas.</title>
        <authorList>
            <person name="Leshcheva N."/>
            <person name="Mikheeva N."/>
        </authorList>
    </citation>
    <scope>NUCLEOTIDE SEQUENCE [LARGE SCALE GENOMIC DNA]</scope>
    <source>
        <strain evidence="10 11">P</strain>
    </source>
</reference>
<dbReference type="Pfam" id="PF22381">
    <property type="entry name" value="Staph_reg_Sar_Rot"/>
    <property type="match status" value="1"/>
</dbReference>
<dbReference type="PANTHER" id="PTHR42756:SF1">
    <property type="entry name" value="TRANSCRIPTIONAL REPRESSOR OF EMRAB OPERON"/>
    <property type="match status" value="1"/>
</dbReference>
<keyword evidence="4" id="KW-0238">DNA-binding</keyword>
<dbReference type="EMBL" id="CP035807">
    <property type="protein sequence ID" value="QEN03177.1"/>
    <property type="molecule type" value="Genomic_DNA"/>
</dbReference>
<keyword evidence="5" id="KW-0804">Transcription</keyword>
<evidence type="ECO:0000313" key="10">
    <source>
        <dbReference type="EMBL" id="QEN03177.1"/>
    </source>
</evidence>
<dbReference type="GO" id="GO:0005737">
    <property type="term" value="C:cytoplasm"/>
    <property type="evidence" value="ECO:0007669"/>
    <property type="project" value="UniProtKB-SubCell"/>
</dbReference>
<name>A0A5C1Q730_9SPIO</name>
<dbReference type="Proteomes" id="UP000323824">
    <property type="component" value="Chromosome"/>
</dbReference>
<evidence type="ECO:0000256" key="4">
    <source>
        <dbReference type="ARBA" id="ARBA00023125"/>
    </source>
</evidence>
<comment type="similarity">
    <text evidence="6">Belongs to the SarZ family.</text>
</comment>
<evidence type="ECO:0000313" key="11">
    <source>
        <dbReference type="Proteomes" id="UP000323824"/>
    </source>
</evidence>
<organism evidence="10 11">
    <name type="scientific">Thiospirochaeta perfilievii</name>
    <dbReference type="NCBI Taxonomy" id="252967"/>
    <lineage>
        <taxon>Bacteria</taxon>
        <taxon>Pseudomonadati</taxon>
        <taxon>Spirochaetota</taxon>
        <taxon>Spirochaetia</taxon>
        <taxon>Spirochaetales</taxon>
        <taxon>Spirochaetaceae</taxon>
        <taxon>Thiospirochaeta</taxon>
    </lineage>
</organism>
<accession>A0A5C1Q730</accession>
<evidence type="ECO:0000256" key="3">
    <source>
        <dbReference type="ARBA" id="ARBA00023015"/>
    </source>
</evidence>
<evidence type="ECO:0000256" key="5">
    <source>
        <dbReference type="ARBA" id="ARBA00023163"/>
    </source>
</evidence>
<evidence type="ECO:0000259" key="9">
    <source>
        <dbReference type="PROSITE" id="PS50995"/>
    </source>
</evidence>
<feature type="domain" description="HTH marR-type" evidence="9">
    <location>
        <begin position="10"/>
        <end position="142"/>
    </location>
</feature>
<dbReference type="GO" id="GO:0003700">
    <property type="term" value="F:DNA-binding transcription factor activity"/>
    <property type="evidence" value="ECO:0007669"/>
    <property type="project" value="InterPro"/>
</dbReference>
<dbReference type="Gene3D" id="1.10.10.10">
    <property type="entry name" value="Winged helix-like DNA-binding domain superfamily/Winged helix DNA-binding domain"/>
    <property type="match status" value="1"/>
</dbReference>
<dbReference type="SUPFAM" id="SSF46785">
    <property type="entry name" value="Winged helix' DNA-binding domain"/>
    <property type="match status" value="1"/>
</dbReference>
<proteinExistence type="inferred from homology"/>
<dbReference type="FunFam" id="1.10.10.10:FF:000163">
    <property type="entry name" value="MarR family transcriptional regulator"/>
    <property type="match status" value="1"/>
</dbReference>
<dbReference type="OrthoDB" id="9806864at2"/>